<gene>
    <name evidence="1" type="ORF">P170DRAFT_438210</name>
</gene>
<dbReference type="AlphaFoldDB" id="A0A2I2G0K8"/>
<sequence length="289" mass="32793">MNNLKFLSAIFGRRRQDPPPALDISPDSNEHLLARHDFAYTADIFVENEHGPVYPFLLVSFRSDFNFMAAEVSKDLKLEVEPYSGSPLDVPGQGNTQPIGSLVIRWKMKNGHEVYQTKFMVIPTRSFGLLLGRSSAKECCLSQYDPEIAWRLHAFYKISSVTQVENTPTPEGFDWPAIVFTQRKLFHMTIGLHTQAEANFMTAAACGRMQLQTESCNEVRFRVRSWWPASEVVATRIIRDAKFYFDCDSGCTVYNGSFFVVDWDQSVTDIIIGGRSLAKTRILTLRQGT</sequence>
<dbReference type="GeneID" id="36557241"/>
<protein>
    <submittedName>
        <fullName evidence="1">Uncharacterized protein</fullName>
    </submittedName>
</protein>
<dbReference type="VEuPathDB" id="FungiDB:P170DRAFT_438210"/>
<dbReference type="OrthoDB" id="4471293at2759"/>
<dbReference type="Proteomes" id="UP000234275">
    <property type="component" value="Unassembled WGS sequence"/>
</dbReference>
<keyword evidence="2" id="KW-1185">Reference proteome</keyword>
<reference evidence="1 2" key="1">
    <citation type="submission" date="2016-12" db="EMBL/GenBank/DDBJ databases">
        <title>The genomes of Aspergillus section Nigri reveals drivers in fungal speciation.</title>
        <authorList>
            <consortium name="DOE Joint Genome Institute"/>
            <person name="Vesth T.C."/>
            <person name="Nybo J."/>
            <person name="Theobald S."/>
            <person name="Brandl J."/>
            <person name="Frisvad J.C."/>
            <person name="Nielsen K.F."/>
            <person name="Lyhne E.K."/>
            <person name="Kogle M.E."/>
            <person name="Kuo A."/>
            <person name="Riley R."/>
            <person name="Clum A."/>
            <person name="Nolan M."/>
            <person name="Lipzen A."/>
            <person name="Salamov A."/>
            <person name="Henrissat B."/>
            <person name="Wiebenga A."/>
            <person name="De Vries R.P."/>
            <person name="Grigoriev I.V."/>
            <person name="Mortensen U.H."/>
            <person name="Andersen M.R."/>
            <person name="Baker S.E."/>
        </authorList>
    </citation>
    <scope>NUCLEOTIDE SEQUENCE [LARGE SCALE GENOMIC DNA]</scope>
    <source>
        <strain evidence="1 2">IBT 23096</strain>
    </source>
</reference>
<dbReference type="RefSeq" id="XP_024701710.1">
    <property type="nucleotide sequence ID" value="XM_024849542.1"/>
</dbReference>
<evidence type="ECO:0000313" key="1">
    <source>
        <dbReference type="EMBL" id="PLB46408.1"/>
    </source>
</evidence>
<name>A0A2I2G0K8_9EURO</name>
<accession>A0A2I2G0K8</accession>
<organism evidence="1 2">
    <name type="scientific">Aspergillus steynii IBT 23096</name>
    <dbReference type="NCBI Taxonomy" id="1392250"/>
    <lineage>
        <taxon>Eukaryota</taxon>
        <taxon>Fungi</taxon>
        <taxon>Dikarya</taxon>
        <taxon>Ascomycota</taxon>
        <taxon>Pezizomycotina</taxon>
        <taxon>Eurotiomycetes</taxon>
        <taxon>Eurotiomycetidae</taxon>
        <taxon>Eurotiales</taxon>
        <taxon>Aspergillaceae</taxon>
        <taxon>Aspergillus</taxon>
        <taxon>Aspergillus subgen. Circumdati</taxon>
    </lineage>
</organism>
<evidence type="ECO:0000313" key="2">
    <source>
        <dbReference type="Proteomes" id="UP000234275"/>
    </source>
</evidence>
<comment type="caution">
    <text evidence="1">The sequence shown here is derived from an EMBL/GenBank/DDBJ whole genome shotgun (WGS) entry which is preliminary data.</text>
</comment>
<proteinExistence type="predicted"/>
<dbReference type="EMBL" id="MSFO01000006">
    <property type="protein sequence ID" value="PLB46408.1"/>
    <property type="molecule type" value="Genomic_DNA"/>
</dbReference>